<feature type="coiled-coil region" evidence="1">
    <location>
        <begin position="509"/>
        <end position="600"/>
    </location>
</feature>
<dbReference type="EMBL" id="JAOPKA010000027">
    <property type="protein sequence ID" value="MCU4744388.1"/>
    <property type="molecule type" value="Genomic_DNA"/>
</dbReference>
<dbReference type="Gene3D" id="3.40.50.1440">
    <property type="entry name" value="Tubulin/FtsZ, GTPase domain"/>
    <property type="match status" value="1"/>
</dbReference>
<dbReference type="InterPro" id="IPR025904">
    <property type="entry name" value="Tubulin-like"/>
</dbReference>
<name>A0AAP2Z4F0_9EURY</name>
<feature type="coiled-coil region" evidence="1">
    <location>
        <begin position="332"/>
        <end position="359"/>
    </location>
</feature>
<evidence type="ECO:0008006" key="4">
    <source>
        <dbReference type="Google" id="ProtNLM"/>
    </source>
</evidence>
<proteinExistence type="predicted"/>
<keyword evidence="1" id="KW-0175">Coiled coil</keyword>
<evidence type="ECO:0000313" key="3">
    <source>
        <dbReference type="Proteomes" id="UP001321018"/>
    </source>
</evidence>
<organism evidence="2 3">
    <name type="scientific">Natronoglomus mannanivorans</name>
    <dbReference type="NCBI Taxonomy" id="2979990"/>
    <lineage>
        <taxon>Archaea</taxon>
        <taxon>Methanobacteriati</taxon>
        <taxon>Methanobacteriota</taxon>
        <taxon>Stenosarchaea group</taxon>
        <taxon>Halobacteria</taxon>
        <taxon>Halobacteriales</taxon>
        <taxon>Natrialbaceae</taxon>
        <taxon>Natronoglomus</taxon>
    </lineage>
</organism>
<evidence type="ECO:0000313" key="2">
    <source>
        <dbReference type="EMBL" id="MCU4744388.1"/>
    </source>
</evidence>
<dbReference type="Pfam" id="PF13809">
    <property type="entry name" value="Tubulin_2"/>
    <property type="match status" value="1"/>
</dbReference>
<reference evidence="2" key="1">
    <citation type="submission" date="2022-09" db="EMBL/GenBank/DDBJ databases">
        <title>Enrichment on poylsaccharides allowed isolation of novel metabolic and taxonomic groups of Haloarchaea.</title>
        <authorList>
            <person name="Sorokin D.Y."/>
            <person name="Elcheninov A.G."/>
            <person name="Khizhniak T.V."/>
            <person name="Kolganova T.V."/>
            <person name="Kublanov I.V."/>
        </authorList>
    </citation>
    <scope>NUCLEOTIDE SEQUENCE</scope>
    <source>
        <strain evidence="2">AArc-xg1-1</strain>
    </source>
</reference>
<dbReference type="Proteomes" id="UP001321018">
    <property type="component" value="Unassembled WGS sequence"/>
</dbReference>
<evidence type="ECO:0000256" key="1">
    <source>
        <dbReference type="SAM" id="Coils"/>
    </source>
</evidence>
<dbReference type="InterPro" id="IPR036525">
    <property type="entry name" value="Tubulin/FtsZ_GTPase_sf"/>
</dbReference>
<comment type="caution">
    <text evidence="2">The sequence shown here is derived from an EMBL/GenBank/DDBJ whole genome shotgun (WGS) entry which is preliminary data.</text>
</comment>
<dbReference type="RefSeq" id="WP_338006194.1">
    <property type="nucleotide sequence ID" value="NZ_JAOPKA010000027.1"/>
</dbReference>
<sequence length="787" mass="88716">MNERKHIVISVGTSGFRTAKTLNRLVRKHGLEEQFKFVTFETAALSDSTVPPTFETVELRRDDAAGQRFEQWKSDVPWLDEDLDLAKQGATSKPPIGRFLLEYYHDQVDNSIDQLLREFVDPVETDELSAWLVGALSGGTAAGMLPLLSVILSDIMDDFGDEHDIEARIAATATLSKFESRRRRTTLGPIPSYFVNTNISLRQFATLLNVPDATGRRPNPYPLTIQMDTAPDSQVRCQEFTVEEPPLDALFLLPIDEERMNAASFAEDEFENYREQVNWALSNAILSVTQAADGIENIFTRKLKDRILTVSTTGVRVPIDEAFTYFDRVDDIESLDEELEAARKRQTELRQTVDALEQSIAVEDDVAVPDPIVSLSQPVASVTDRIRETVDSLPLTSTSTDELRAHARRIAGRLNESEGPIPHETLATAVFYRVAASRVEDTLQTHEFEATVEEFWAKNEETLSDRAPSAADADAVRKYERGVRPVLQEKRAAIEERREQIRTIRVRKRKRLQEDLDAVESRLAEIEHLYDEYTSLQQLRDELDEQLLPDVRLEFEQHVDSLEVKLESIKSDIQELRSHRQDKRAELEAARTRLEGARQNSIRMLPLNTNSLEDVSRRTLEDAGTIGDLVDSGVVDRDALVDALRLALRKHLDEPIEDYMHDALSNRSQGKLALLTHDENQNVLSLSASTGQDVSTVLASQDIDSKLSVSGVDAPFTVTLIALYEDVYLDNTSEYRRITELWERGELADLFGEEVAFDRNIAYPQLYLGGGRAPEPEQHTNTGVGGE</sequence>
<gene>
    <name evidence="2" type="ORF">OB960_23735</name>
</gene>
<accession>A0AAP2Z4F0</accession>
<protein>
    <recommendedName>
        <fullName evidence="4">Tubulin like</fullName>
    </recommendedName>
</protein>
<dbReference type="AlphaFoldDB" id="A0AAP2Z4F0"/>